<gene>
    <name evidence="2" type="ORF">AK812_SmicGene16873</name>
</gene>
<reference evidence="2 3" key="1">
    <citation type="submission" date="2016-02" db="EMBL/GenBank/DDBJ databases">
        <title>Genome analysis of coral dinoflagellate symbionts highlights evolutionary adaptations to a symbiotic lifestyle.</title>
        <authorList>
            <person name="Aranda M."/>
            <person name="Li Y."/>
            <person name="Liew Y.J."/>
            <person name="Baumgarten S."/>
            <person name="Simakov O."/>
            <person name="Wilson M."/>
            <person name="Piel J."/>
            <person name="Ashoor H."/>
            <person name="Bougouffa S."/>
            <person name="Bajic V.B."/>
            <person name="Ryu T."/>
            <person name="Ravasi T."/>
            <person name="Bayer T."/>
            <person name="Micklem G."/>
            <person name="Kim H."/>
            <person name="Bhak J."/>
            <person name="Lajeunesse T.C."/>
            <person name="Voolstra C.R."/>
        </authorList>
    </citation>
    <scope>NUCLEOTIDE SEQUENCE [LARGE SCALE GENOMIC DNA]</scope>
    <source>
        <strain evidence="2 3">CCMP2467</strain>
    </source>
</reference>
<protein>
    <submittedName>
        <fullName evidence="2">Uncharacterized protein</fullName>
    </submittedName>
</protein>
<dbReference type="AlphaFoldDB" id="A0A1Q9DZ58"/>
<name>A0A1Q9DZ58_SYMMI</name>
<proteinExistence type="predicted"/>
<evidence type="ECO:0000256" key="1">
    <source>
        <dbReference type="SAM" id="MobiDB-lite"/>
    </source>
</evidence>
<organism evidence="2 3">
    <name type="scientific">Symbiodinium microadriaticum</name>
    <name type="common">Dinoflagellate</name>
    <name type="synonym">Zooxanthella microadriatica</name>
    <dbReference type="NCBI Taxonomy" id="2951"/>
    <lineage>
        <taxon>Eukaryota</taxon>
        <taxon>Sar</taxon>
        <taxon>Alveolata</taxon>
        <taxon>Dinophyceae</taxon>
        <taxon>Suessiales</taxon>
        <taxon>Symbiodiniaceae</taxon>
        <taxon>Symbiodinium</taxon>
    </lineage>
</organism>
<comment type="caution">
    <text evidence="2">The sequence shown here is derived from an EMBL/GenBank/DDBJ whole genome shotgun (WGS) entry which is preliminary data.</text>
</comment>
<dbReference type="OrthoDB" id="10561531at2759"/>
<feature type="region of interest" description="Disordered" evidence="1">
    <location>
        <begin position="216"/>
        <end position="282"/>
    </location>
</feature>
<accession>A0A1Q9DZ58</accession>
<evidence type="ECO:0000313" key="2">
    <source>
        <dbReference type="EMBL" id="OLQ00464.1"/>
    </source>
</evidence>
<feature type="compositionally biased region" description="Basic and acidic residues" evidence="1">
    <location>
        <begin position="253"/>
        <end position="264"/>
    </location>
</feature>
<keyword evidence="3" id="KW-1185">Reference proteome</keyword>
<dbReference type="Proteomes" id="UP000186817">
    <property type="component" value="Unassembled WGS sequence"/>
</dbReference>
<sequence length="282" mass="30853">MFVRTHPNGNALAPCRFAIVRLCRITDVLIEPVSPTLPAGYTTRALSAQLRDSLDTVRPVRRIGPPPLPARALFREPIGAARANYGVWVKAHKAVALETHLRPSKRGNRAGQARWDQTVTRSSIGYGSVRDDGTLDPELACGFWKAVLSCLRAGEKTAVPKGTPNTQSMSVCIGGQERRLPAVILPSFGMMMHRRTLSQPALRPAEPLKFSPEMLAVSSPEDQPPPLTLSSSSTGVRFRARGPPSLDGGKSPFSEHRELRKENLRLPTLLFSRRDGYAEPPP</sequence>
<evidence type="ECO:0000313" key="3">
    <source>
        <dbReference type="Proteomes" id="UP000186817"/>
    </source>
</evidence>
<feature type="compositionally biased region" description="Basic and acidic residues" evidence="1">
    <location>
        <begin position="272"/>
        <end position="282"/>
    </location>
</feature>
<dbReference type="EMBL" id="LSRX01000326">
    <property type="protein sequence ID" value="OLQ00464.1"/>
    <property type="molecule type" value="Genomic_DNA"/>
</dbReference>